<evidence type="ECO:0000256" key="1">
    <source>
        <dbReference type="ARBA" id="ARBA00004167"/>
    </source>
</evidence>
<dbReference type="PRINTS" id="PR00813">
    <property type="entry name" value="BCTERIALGSPG"/>
</dbReference>
<dbReference type="SUPFAM" id="SSF54523">
    <property type="entry name" value="Pili subunits"/>
    <property type="match status" value="1"/>
</dbReference>
<dbReference type="GO" id="GO:0015628">
    <property type="term" value="P:protein secretion by the type II secretion system"/>
    <property type="evidence" value="ECO:0007669"/>
    <property type="project" value="InterPro"/>
</dbReference>
<dbReference type="PANTHER" id="PTHR30093:SF44">
    <property type="entry name" value="TYPE II SECRETION SYSTEM CORE PROTEIN G"/>
    <property type="match status" value="1"/>
</dbReference>
<dbReference type="InterPro" id="IPR012902">
    <property type="entry name" value="N_methyl_site"/>
</dbReference>
<evidence type="ECO:0000256" key="6">
    <source>
        <dbReference type="SAM" id="Phobius"/>
    </source>
</evidence>
<dbReference type="GO" id="GO:0015627">
    <property type="term" value="C:type II protein secretion system complex"/>
    <property type="evidence" value="ECO:0007669"/>
    <property type="project" value="InterPro"/>
</dbReference>
<protein>
    <submittedName>
        <fullName evidence="7">Prepilin-type N-terminal cleavage/methylation domain-containing protein</fullName>
    </submittedName>
</protein>
<dbReference type="Pfam" id="PF07963">
    <property type="entry name" value="N_methyl"/>
    <property type="match status" value="1"/>
</dbReference>
<dbReference type="InterPro" id="IPR045584">
    <property type="entry name" value="Pilin-like"/>
</dbReference>
<gene>
    <name evidence="7" type="ORF">EOT05_00185</name>
</gene>
<reference evidence="7" key="1">
    <citation type="submission" date="2019-01" db="EMBL/GenBank/DDBJ databases">
        <title>Genomic signatures and co-occurrence patterns of the ultra-small Saccharimodia (Patescibacteria phylum) suggest a symbiotic lifestyle.</title>
        <authorList>
            <person name="Lemos L."/>
            <person name="Medeiros J."/>
            <person name="Andreote F."/>
            <person name="Fernandes G."/>
            <person name="Varani A."/>
            <person name="Oliveira G."/>
            <person name="Pylro V."/>
        </authorList>
    </citation>
    <scope>NUCLEOTIDE SEQUENCE [LARGE SCALE GENOMIC DNA]</scope>
    <source>
        <strain evidence="7">AMD02</strain>
    </source>
</reference>
<proteinExistence type="predicted"/>
<dbReference type="EMBL" id="SCKX01000001">
    <property type="protein sequence ID" value="RWZ78179.1"/>
    <property type="molecule type" value="Genomic_DNA"/>
</dbReference>
<keyword evidence="5 6" id="KW-0472">Membrane</keyword>
<evidence type="ECO:0000256" key="5">
    <source>
        <dbReference type="ARBA" id="ARBA00023136"/>
    </source>
</evidence>
<name>A0A4Q0AGU8_9BACT</name>
<accession>A0A4Q0AGU8</accession>
<evidence type="ECO:0000256" key="2">
    <source>
        <dbReference type="ARBA" id="ARBA00022481"/>
    </source>
</evidence>
<dbReference type="NCBIfam" id="TIGR02532">
    <property type="entry name" value="IV_pilin_GFxxxE"/>
    <property type="match status" value="1"/>
</dbReference>
<evidence type="ECO:0000313" key="8">
    <source>
        <dbReference type="Proteomes" id="UP000289257"/>
    </source>
</evidence>
<keyword evidence="2" id="KW-0488">Methylation</keyword>
<feature type="transmembrane region" description="Helical" evidence="6">
    <location>
        <begin position="12"/>
        <end position="36"/>
    </location>
</feature>
<keyword evidence="8" id="KW-1185">Reference proteome</keyword>
<dbReference type="PANTHER" id="PTHR30093">
    <property type="entry name" value="GENERAL SECRETION PATHWAY PROTEIN G"/>
    <property type="match status" value="1"/>
</dbReference>
<comment type="subcellular location">
    <subcellularLocation>
        <location evidence="1">Membrane</location>
        <topology evidence="1">Single-pass membrane protein</topology>
    </subcellularLocation>
</comment>
<keyword evidence="4 6" id="KW-1133">Transmembrane helix</keyword>
<evidence type="ECO:0000313" key="7">
    <source>
        <dbReference type="EMBL" id="RWZ78179.1"/>
    </source>
</evidence>
<dbReference type="InterPro" id="IPR000983">
    <property type="entry name" value="Bac_GSPG_pilin"/>
</dbReference>
<evidence type="ECO:0000256" key="4">
    <source>
        <dbReference type="ARBA" id="ARBA00022989"/>
    </source>
</evidence>
<dbReference type="Gene3D" id="3.30.700.10">
    <property type="entry name" value="Glycoprotein, Type 4 Pilin"/>
    <property type="match status" value="1"/>
</dbReference>
<keyword evidence="3 6" id="KW-0812">Transmembrane</keyword>
<sequence>MNTWASKKGFTIIELIVAITVIAILAAIMIVSYTGIQQRSRDSQRESDTMQLKIAIEKYRADRSQYPDACPGGNGNPCAISNLTTPLTQYLSKIPHDPSRPVDSAMDYQYVRDAANTDSYGILVSYEAKVVCKTGVNINPVWWGAGVPSC</sequence>
<dbReference type="GO" id="GO:0016020">
    <property type="term" value="C:membrane"/>
    <property type="evidence" value="ECO:0007669"/>
    <property type="project" value="UniProtKB-SubCell"/>
</dbReference>
<dbReference type="Proteomes" id="UP000289257">
    <property type="component" value="Unassembled WGS sequence"/>
</dbReference>
<evidence type="ECO:0000256" key="3">
    <source>
        <dbReference type="ARBA" id="ARBA00022692"/>
    </source>
</evidence>
<organism evidence="7 8">
    <name type="scientific">Candidatus Microsaccharimonas sossegonensis</name>
    <dbReference type="NCBI Taxonomy" id="2506948"/>
    <lineage>
        <taxon>Bacteria</taxon>
        <taxon>Candidatus Saccharimonadota</taxon>
        <taxon>Candidatus Saccharimonadia</taxon>
        <taxon>Candidatus Saccharimonadales</taxon>
        <taxon>Candidatus Saccharimonadaceae</taxon>
        <taxon>Candidatus Microsaccharimonas</taxon>
    </lineage>
</organism>
<dbReference type="AlphaFoldDB" id="A0A4Q0AGU8"/>
<comment type="caution">
    <text evidence="7">The sequence shown here is derived from an EMBL/GenBank/DDBJ whole genome shotgun (WGS) entry which is preliminary data.</text>
</comment>